<dbReference type="InterPro" id="IPR043502">
    <property type="entry name" value="DNA/RNA_pol_sf"/>
</dbReference>
<dbReference type="AlphaFoldDB" id="A0A371HQJ8"/>
<gene>
    <name evidence="9" type="ORF">CR513_11253</name>
</gene>
<dbReference type="CDD" id="cd01647">
    <property type="entry name" value="RT_LTR"/>
    <property type="match status" value="1"/>
</dbReference>
<keyword evidence="3" id="KW-0548">Nucleotidyltransferase</keyword>
<dbReference type="InterPro" id="IPR000477">
    <property type="entry name" value="RT_dom"/>
</dbReference>
<dbReference type="FunFam" id="3.10.10.10:FF:000007">
    <property type="entry name" value="Retrovirus-related Pol polyprotein from transposon 17.6-like Protein"/>
    <property type="match status" value="1"/>
</dbReference>
<evidence type="ECO:0000256" key="4">
    <source>
        <dbReference type="ARBA" id="ARBA00022722"/>
    </source>
</evidence>
<dbReference type="GO" id="GO:0004519">
    <property type="term" value="F:endonuclease activity"/>
    <property type="evidence" value="ECO:0007669"/>
    <property type="project" value="UniProtKB-KW"/>
</dbReference>
<dbReference type="InterPro" id="IPR043128">
    <property type="entry name" value="Rev_trsase/Diguanyl_cyclase"/>
</dbReference>
<dbReference type="PANTHER" id="PTHR37984">
    <property type="entry name" value="PROTEIN CBG26694"/>
    <property type="match status" value="1"/>
</dbReference>
<comment type="caution">
    <text evidence="9">The sequence shown here is derived from an EMBL/GenBank/DDBJ whole genome shotgun (WGS) entry which is preliminary data.</text>
</comment>
<evidence type="ECO:0000256" key="6">
    <source>
        <dbReference type="ARBA" id="ARBA00022801"/>
    </source>
</evidence>
<dbReference type="PANTHER" id="PTHR37984:SF5">
    <property type="entry name" value="PROTEIN NYNRIN-LIKE"/>
    <property type="match status" value="1"/>
</dbReference>
<evidence type="ECO:0000256" key="2">
    <source>
        <dbReference type="ARBA" id="ARBA00022679"/>
    </source>
</evidence>
<dbReference type="InterPro" id="IPR050951">
    <property type="entry name" value="Retrovirus_Pol_polyprotein"/>
</dbReference>
<evidence type="ECO:0000256" key="3">
    <source>
        <dbReference type="ARBA" id="ARBA00022695"/>
    </source>
</evidence>
<evidence type="ECO:0000256" key="5">
    <source>
        <dbReference type="ARBA" id="ARBA00022759"/>
    </source>
</evidence>
<dbReference type="Gene3D" id="3.10.10.10">
    <property type="entry name" value="HIV Type 1 Reverse Transcriptase, subunit A, domain 1"/>
    <property type="match status" value="1"/>
</dbReference>
<dbReference type="Gene3D" id="3.30.70.270">
    <property type="match status" value="2"/>
</dbReference>
<dbReference type="GO" id="GO:0003964">
    <property type="term" value="F:RNA-directed DNA polymerase activity"/>
    <property type="evidence" value="ECO:0007669"/>
    <property type="project" value="UniProtKB-KW"/>
</dbReference>
<evidence type="ECO:0000313" key="10">
    <source>
        <dbReference type="Proteomes" id="UP000257109"/>
    </source>
</evidence>
<keyword evidence="7" id="KW-0695">RNA-directed DNA polymerase</keyword>
<organism evidence="9 10">
    <name type="scientific">Mucuna pruriens</name>
    <name type="common">Velvet bean</name>
    <name type="synonym">Dolichos pruriens</name>
    <dbReference type="NCBI Taxonomy" id="157652"/>
    <lineage>
        <taxon>Eukaryota</taxon>
        <taxon>Viridiplantae</taxon>
        <taxon>Streptophyta</taxon>
        <taxon>Embryophyta</taxon>
        <taxon>Tracheophyta</taxon>
        <taxon>Spermatophyta</taxon>
        <taxon>Magnoliopsida</taxon>
        <taxon>eudicotyledons</taxon>
        <taxon>Gunneridae</taxon>
        <taxon>Pentapetalae</taxon>
        <taxon>rosids</taxon>
        <taxon>fabids</taxon>
        <taxon>Fabales</taxon>
        <taxon>Fabaceae</taxon>
        <taxon>Papilionoideae</taxon>
        <taxon>50 kb inversion clade</taxon>
        <taxon>NPAAA clade</taxon>
        <taxon>indigoferoid/millettioid clade</taxon>
        <taxon>Phaseoleae</taxon>
        <taxon>Mucuna</taxon>
    </lineage>
</organism>
<proteinExistence type="predicted"/>
<evidence type="ECO:0000256" key="1">
    <source>
        <dbReference type="ARBA" id="ARBA00022670"/>
    </source>
</evidence>
<accession>A0A371HQJ8</accession>
<keyword evidence="2" id="KW-0808">Transferase</keyword>
<protein>
    <recommendedName>
        <fullName evidence="8">Reverse transcriptase domain-containing protein</fullName>
    </recommendedName>
</protein>
<feature type="domain" description="Reverse transcriptase" evidence="8">
    <location>
        <begin position="104"/>
        <end position="192"/>
    </location>
</feature>
<dbReference type="Pfam" id="PF00078">
    <property type="entry name" value="RVT_1"/>
    <property type="match status" value="1"/>
</dbReference>
<evidence type="ECO:0000256" key="7">
    <source>
        <dbReference type="ARBA" id="ARBA00022918"/>
    </source>
</evidence>
<dbReference type="Proteomes" id="UP000257109">
    <property type="component" value="Unassembled WGS sequence"/>
</dbReference>
<keyword evidence="6" id="KW-0378">Hydrolase</keyword>
<feature type="non-terminal residue" evidence="9">
    <location>
        <position position="1"/>
    </location>
</feature>
<dbReference type="OrthoDB" id="1424266at2759"/>
<keyword evidence="5" id="KW-0255">Endonuclease</keyword>
<dbReference type="GO" id="GO:0006508">
    <property type="term" value="P:proteolysis"/>
    <property type="evidence" value="ECO:0007669"/>
    <property type="project" value="UniProtKB-KW"/>
</dbReference>
<keyword evidence="10" id="KW-1185">Reference proteome</keyword>
<dbReference type="EMBL" id="QJKJ01001972">
    <property type="protein sequence ID" value="RDY04954.1"/>
    <property type="molecule type" value="Genomic_DNA"/>
</dbReference>
<dbReference type="GO" id="GO:0008233">
    <property type="term" value="F:peptidase activity"/>
    <property type="evidence" value="ECO:0007669"/>
    <property type="project" value="UniProtKB-KW"/>
</dbReference>
<keyword evidence="1" id="KW-0645">Protease</keyword>
<keyword evidence="4" id="KW-0540">Nuclease</keyword>
<dbReference type="SUPFAM" id="SSF56672">
    <property type="entry name" value="DNA/RNA polymerases"/>
    <property type="match status" value="1"/>
</dbReference>
<evidence type="ECO:0000259" key="8">
    <source>
        <dbReference type="Pfam" id="PF00078"/>
    </source>
</evidence>
<dbReference type="FunFam" id="3.30.70.270:FF:000020">
    <property type="entry name" value="Transposon Tf2-6 polyprotein-like Protein"/>
    <property type="match status" value="1"/>
</dbReference>
<sequence>MKNNVFETEAIAIPLAGYDLIREIQWLGKLGRIIWVCGKLEMEFWKDGKKITLVANPQLNKVITEGRLNKMTLHLKKMHDKGIVAVQCNQPNSSPFAFPVVLVKKKDGRMCVDYRLTVRSRFPIPLVEDLLDELSGAKVYSKLDLRSGYHQIRMKSEDMEKTAFQTHSGQYEFVVMPFGLTNAPSTFQGAIYSGSNCKNLSWLYSKNEGEHLQHLRIVLQILRNNCYYVKKRKCKGVSTYPSKVQAVVDWPQPQNVKQLQSFLALTGYYRQFIKGFSIIAAPLTDLFKWQEEAQVAFTKLKEAIIKAPVLRLPDTAKPFEVGLMHLTLALELYLAKNLTGLHSSLKSYLQKIGYF</sequence>
<reference evidence="9" key="1">
    <citation type="submission" date="2018-05" db="EMBL/GenBank/DDBJ databases">
        <title>Draft genome of Mucuna pruriens seed.</title>
        <authorList>
            <person name="Nnadi N.E."/>
            <person name="Vos R."/>
            <person name="Hasami M.H."/>
            <person name="Devisetty U.K."/>
            <person name="Aguiy J.C."/>
        </authorList>
    </citation>
    <scope>NUCLEOTIDE SEQUENCE [LARGE SCALE GENOMIC DNA]</scope>
    <source>
        <strain evidence="9">JCA_2017</strain>
    </source>
</reference>
<evidence type="ECO:0000313" key="9">
    <source>
        <dbReference type="EMBL" id="RDY04954.1"/>
    </source>
</evidence>
<name>A0A371HQJ8_MUCPR</name>